<feature type="chain" id="PRO_5042259734" evidence="2">
    <location>
        <begin position="22"/>
        <end position="484"/>
    </location>
</feature>
<evidence type="ECO:0000256" key="1">
    <source>
        <dbReference type="SAM" id="MobiDB-lite"/>
    </source>
</evidence>
<dbReference type="SMART" id="SM00558">
    <property type="entry name" value="JmjC"/>
    <property type="match status" value="1"/>
</dbReference>
<protein>
    <submittedName>
        <fullName evidence="4">F-box protein</fullName>
    </submittedName>
</protein>
<feature type="signal peptide" evidence="2">
    <location>
        <begin position="1"/>
        <end position="21"/>
    </location>
</feature>
<sequence length="484" mass="55468">MASAVSLVVAVLGCIVSVVIYKQWESDPERKYNLDLLQSYTYNFQQALEKRAQNMKKYSFPYNPAGVDRRTNLSLQEFQDVYDGVWPVIITDVVPTWPAYNWTISYFREKYADSNIVMSVANKSSLVVKLSWFLDNIQNVSQDSWLYLQDELFLLQHQELREQVPSTIYTNENFFDLFPVEVRPWDCYFLWGTAHSRSSLHIDPYNWTGTNAVISGLKNWKLIKPGQDLHLSIVQNRNCGFPLECKKYNSPLDLFTSSSDIDQLLDHIQFVEVDQRAGDLLIIPTGWFHQAYNVAPTLALSQQIMNTKNFKVVLEEIFKADNLPKSCLTQDVLMLSPEHLVKHVMSKLSEEILKKGAEETRKVLESNRNAKRLTRLEAVNYILNDSEDDELDLENDYSDSEMEIDSKDHLDLDKISTVNEDTRSTPVPAPGPSKESGQCPQNDSTSKFDSGWSELNTFITQPTSSNRTFTEIAGAKNMPRHIST</sequence>
<evidence type="ECO:0000256" key="2">
    <source>
        <dbReference type="SAM" id="SignalP"/>
    </source>
</evidence>
<dbReference type="SUPFAM" id="SSF51197">
    <property type="entry name" value="Clavaminate synthase-like"/>
    <property type="match status" value="1"/>
</dbReference>
<feature type="domain" description="JmjC" evidence="3">
    <location>
        <begin position="153"/>
        <end position="321"/>
    </location>
</feature>
<dbReference type="GO" id="GO:0000987">
    <property type="term" value="F:cis-regulatory region sequence-specific DNA binding"/>
    <property type="evidence" value="ECO:0007669"/>
    <property type="project" value="TreeGrafter"/>
</dbReference>
<evidence type="ECO:0000313" key="4">
    <source>
        <dbReference type="EMBL" id="KAK0065400.1"/>
    </source>
</evidence>
<dbReference type="PROSITE" id="PS51184">
    <property type="entry name" value="JMJC"/>
    <property type="match status" value="1"/>
</dbReference>
<dbReference type="AlphaFoldDB" id="A0AAD8C4Q7"/>
<dbReference type="InterPro" id="IPR050910">
    <property type="entry name" value="JMJD6_ArgDemeth/LysHydrox"/>
</dbReference>
<evidence type="ECO:0000313" key="5">
    <source>
        <dbReference type="Proteomes" id="UP001233172"/>
    </source>
</evidence>
<feature type="compositionally biased region" description="Polar residues" evidence="1">
    <location>
        <begin position="435"/>
        <end position="453"/>
    </location>
</feature>
<gene>
    <name evidence="4" type="ORF">Bpfe_005426</name>
</gene>
<name>A0AAD8C4Q7_BIOPF</name>
<accession>A0AAD8C4Q7</accession>
<dbReference type="PANTHER" id="PTHR12480">
    <property type="entry name" value="ARGININE DEMETHYLASE AND LYSYL-HYDROXYLASE JMJD"/>
    <property type="match status" value="1"/>
</dbReference>
<feature type="region of interest" description="Disordered" evidence="1">
    <location>
        <begin position="408"/>
        <end position="453"/>
    </location>
</feature>
<dbReference type="GO" id="GO:0005634">
    <property type="term" value="C:nucleus"/>
    <property type="evidence" value="ECO:0007669"/>
    <property type="project" value="TreeGrafter"/>
</dbReference>
<dbReference type="InterPro" id="IPR003347">
    <property type="entry name" value="JmjC_dom"/>
</dbReference>
<dbReference type="Gene3D" id="2.60.120.650">
    <property type="entry name" value="Cupin"/>
    <property type="match status" value="1"/>
</dbReference>
<dbReference type="EMBL" id="JASAOG010000014">
    <property type="protein sequence ID" value="KAK0065400.1"/>
    <property type="molecule type" value="Genomic_DNA"/>
</dbReference>
<keyword evidence="2" id="KW-0732">Signal</keyword>
<proteinExistence type="predicted"/>
<reference evidence="4" key="2">
    <citation type="submission" date="2023-04" db="EMBL/GenBank/DDBJ databases">
        <authorList>
            <person name="Bu L."/>
            <person name="Lu L."/>
            <person name="Laidemitt M.R."/>
            <person name="Zhang S.M."/>
            <person name="Mutuku M."/>
            <person name="Mkoji G."/>
            <person name="Steinauer M."/>
            <person name="Loker E.S."/>
        </authorList>
    </citation>
    <scope>NUCLEOTIDE SEQUENCE</scope>
    <source>
        <strain evidence="4">KasaAsao</strain>
        <tissue evidence="4">Whole Snail</tissue>
    </source>
</reference>
<organism evidence="4 5">
    <name type="scientific">Biomphalaria pfeifferi</name>
    <name type="common">Bloodfluke planorb</name>
    <name type="synonym">Freshwater snail</name>
    <dbReference type="NCBI Taxonomy" id="112525"/>
    <lineage>
        <taxon>Eukaryota</taxon>
        <taxon>Metazoa</taxon>
        <taxon>Spiralia</taxon>
        <taxon>Lophotrochozoa</taxon>
        <taxon>Mollusca</taxon>
        <taxon>Gastropoda</taxon>
        <taxon>Heterobranchia</taxon>
        <taxon>Euthyneura</taxon>
        <taxon>Panpulmonata</taxon>
        <taxon>Hygrophila</taxon>
        <taxon>Lymnaeoidea</taxon>
        <taxon>Planorbidae</taxon>
        <taxon>Biomphalaria</taxon>
    </lineage>
</organism>
<comment type="caution">
    <text evidence="4">The sequence shown here is derived from an EMBL/GenBank/DDBJ whole genome shotgun (WGS) entry which is preliminary data.</text>
</comment>
<reference evidence="4" key="1">
    <citation type="journal article" date="2023" name="PLoS Negl. Trop. Dis.">
        <title>A genome sequence for Biomphalaria pfeifferi, the major vector snail for the human-infecting parasite Schistosoma mansoni.</title>
        <authorList>
            <person name="Bu L."/>
            <person name="Lu L."/>
            <person name="Laidemitt M.R."/>
            <person name="Zhang S.M."/>
            <person name="Mutuku M."/>
            <person name="Mkoji G."/>
            <person name="Steinauer M."/>
            <person name="Loker E.S."/>
        </authorList>
    </citation>
    <scope>NUCLEOTIDE SEQUENCE</scope>
    <source>
        <strain evidence="4">KasaAsao</strain>
    </source>
</reference>
<dbReference type="InterPro" id="IPR041667">
    <property type="entry name" value="Cupin_8"/>
</dbReference>
<keyword evidence="5" id="KW-1185">Reference proteome</keyword>
<evidence type="ECO:0000259" key="3">
    <source>
        <dbReference type="PROSITE" id="PS51184"/>
    </source>
</evidence>
<dbReference type="PANTHER" id="PTHR12480:SF21">
    <property type="entry name" value="JMJC DOMAIN-CONTAINING PROTEIN 8"/>
    <property type="match status" value="1"/>
</dbReference>
<dbReference type="Pfam" id="PF13621">
    <property type="entry name" value="Cupin_8"/>
    <property type="match status" value="1"/>
</dbReference>
<dbReference type="Proteomes" id="UP001233172">
    <property type="component" value="Unassembled WGS sequence"/>
</dbReference>